<feature type="non-terminal residue" evidence="3">
    <location>
        <position position="1"/>
    </location>
</feature>
<dbReference type="Proteomes" id="UP000319353">
    <property type="component" value="Unassembled WGS sequence"/>
</dbReference>
<dbReference type="InterPro" id="IPR050129">
    <property type="entry name" value="Zn_alcohol_dh"/>
</dbReference>
<keyword evidence="1" id="KW-0560">Oxidoreductase</keyword>
<dbReference type="InterPro" id="IPR036291">
    <property type="entry name" value="NAD(P)-bd_dom_sf"/>
</dbReference>
<dbReference type="AlphaFoldDB" id="A0A537KJC5"/>
<name>A0A537KJC5_9BACT</name>
<evidence type="ECO:0000256" key="1">
    <source>
        <dbReference type="ARBA" id="ARBA00023002"/>
    </source>
</evidence>
<dbReference type="PANTHER" id="PTHR43401:SF2">
    <property type="entry name" value="L-THREONINE 3-DEHYDROGENASE"/>
    <property type="match status" value="1"/>
</dbReference>
<dbReference type="EMBL" id="VBAL01000277">
    <property type="protein sequence ID" value="TMI95878.1"/>
    <property type="molecule type" value="Genomic_DNA"/>
</dbReference>
<proteinExistence type="predicted"/>
<dbReference type="Gene3D" id="3.40.50.720">
    <property type="entry name" value="NAD(P)-binding Rossmann-like Domain"/>
    <property type="match status" value="1"/>
</dbReference>
<evidence type="ECO:0000313" key="3">
    <source>
        <dbReference type="EMBL" id="TMI95878.1"/>
    </source>
</evidence>
<evidence type="ECO:0000313" key="4">
    <source>
        <dbReference type="Proteomes" id="UP000319353"/>
    </source>
</evidence>
<accession>A0A537KJC5</accession>
<dbReference type="GO" id="GO:0016491">
    <property type="term" value="F:oxidoreductase activity"/>
    <property type="evidence" value="ECO:0007669"/>
    <property type="project" value="UniProtKB-KW"/>
</dbReference>
<dbReference type="Gene3D" id="3.90.180.10">
    <property type="entry name" value="Medium-chain alcohol dehydrogenases, catalytic domain"/>
    <property type="match status" value="1"/>
</dbReference>
<reference evidence="3 4" key="1">
    <citation type="journal article" date="2019" name="Nat. Microbiol.">
        <title>Mediterranean grassland soil C-N compound turnover is dependent on rainfall and depth, and is mediated by genomically divergent microorganisms.</title>
        <authorList>
            <person name="Diamond S."/>
            <person name="Andeer P.F."/>
            <person name="Li Z."/>
            <person name="Crits-Christoph A."/>
            <person name="Burstein D."/>
            <person name="Anantharaman K."/>
            <person name="Lane K.R."/>
            <person name="Thomas B.C."/>
            <person name="Pan C."/>
            <person name="Northen T.R."/>
            <person name="Banfield J.F."/>
        </authorList>
    </citation>
    <scope>NUCLEOTIDE SEQUENCE [LARGE SCALE GENOMIC DNA]</scope>
    <source>
        <strain evidence="3">NP_4</strain>
    </source>
</reference>
<sequence>CEMSGVPSALHQAFASVRMGGRVQLLGLPKGEVPVDIANEIIFKGITIYGVIGRKMYETWHQMRRFLSSGMFDPRPVMTHQFPLAKIDEALVAIRSGDAGKVILEIA</sequence>
<protein>
    <submittedName>
        <fullName evidence="3">Zinc-binding dehydrogenase</fullName>
    </submittedName>
</protein>
<gene>
    <name evidence="3" type="ORF">E6H01_14205</name>
</gene>
<dbReference type="Pfam" id="PF00107">
    <property type="entry name" value="ADH_zinc_N"/>
    <property type="match status" value="1"/>
</dbReference>
<dbReference type="SUPFAM" id="SSF51735">
    <property type="entry name" value="NAD(P)-binding Rossmann-fold domains"/>
    <property type="match status" value="1"/>
</dbReference>
<evidence type="ECO:0000259" key="2">
    <source>
        <dbReference type="Pfam" id="PF00107"/>
    </source>
</evidence>
<comment type="caution">
    <text evidence="3">The sequence shown here is derived from an EMBL/GenBank/DDBJ whole genome shotgun (WGS) entry which is preliminary data.</text>
</comment>
<dbReference type="PANTHER" id="PTHR43401">
    <property type="entry name" value="L-THREONINE 3-DEHYDROGENASE"/>
    <property type="match status" value="1"/>
</dbReference>
<dbReference type="InterPro" id="IPR013149">
    <property type="entry name" value="ADH-like_C"/>
</dbReference>
<feature type="domain" description="Alcohol dehydrogenase-like C-terminal" evidence="2">
    <location>
        <begin position="2"/>
        <end position="68"/>
    </location>
</feature>
<organism evidence="3 4">
    <name type="scientific">Candidatus Segetimicrobium genomatis</name>
    <dbReference type="NCBI Taxonomy" id="2569760"/>
    <lineage>
        <taxon>Bacteria</taxon>
        <taxon>Bacillati</taxon>
        <taxon>Candidatus Sysuimicrobiota</taxon>
        <taxon>Candidatus Sysuimicrobiia</taxon>
        <taxon>Candidatus Sysuimicrobiales</taxon>
        <taxon>Candidatus Segetimicrobiaceae</taxon>
        <taxon>Candidatus Segetimicrobium</taxon>
    </lineage>
</organism>